<dbReference type="PANTHER" id="PTHR35093">
    <property type="entry name" value="OUTER MEMBRANE PROTEIN NMB0088-RELATED"/>
    <property type="match status" value="1"/>
</dbReference>
<accession>F9U5X5</accession>
<gene>
    <name evidence="9" type="ORF">ThimaDRAFT_0326</name>
</gene>
<comment type="similarity">
    <text evidence="2">Belongs to the OmpP1/FadL family.</text>
</comment>
<reference evidence="9 10" key="1">
    <citation type="submission" date="2011-06" db="EMBL/GenBank/DDBJ databases">
        <title>The draft genome of Thiocapsa marina 5811.</title>
        <authorList>
            <consortium name="US DOE Joint Genome Institute (JGI-PGF)"/>
            <person name="Lucas S."/>
            <person name="Han J."/>
            <person name="Cheng J.-F."/>
            <person name="Goodwin L."/>
            <person name="Pitluck S."/>
            <person name="Peters L."/>
            <person name="Land M.L."/>
            <person name="Hauser L."/>
            <person name="Vogl K."/>
            <person name="Liu Z."/>
            <person name="Imhoff J."/>
            <person name="Thiel V."/>
            <person name="Frigaard N.-U."/>
            <person name="Bryant D."/>
            <person name="Woyke T.J."/>
        </authorList>
    </citation>
    <scope>NUCLEOTIDE SEQUENCE [LARGE SCALE GENOMIC DNA]</scope>
    <source>
        <strain evidence="9 10">5811</strain>
    </source>
</reference>
<name>F9U5X5_9GAMM</name>
<sequence>MPITDPCRRKRLPASVLLLVATNLIGLSSSALAGGFYVPMKGAAATGSANVGLASAARDGSTLFYNPAGMTQLGGLFVDIGVDAINADIAVDNRGSQARTLGSAGQDALYAGARGHGEGWIPVPNLFLGTPIMDGRIWVGLAVTSPFGLALDYGPDWFGRYDSYDNSIKTLDIAPTLAYRINDAWSIGGGIDVQYADAELISALPDPLNPGGPTPGSDGRSKLTGDGWDTGFNIGLLYQPSEQTRVGLHYRSGMHHTLKGSAEVSGLHGPLAAANGRFNTRTGLDLPDILTLSLTRAVTPRLTLAGEVQWFGWDAFDEIRVRFANGSPDLVRPQGFENTYTVGLAAEYALHARWTLRGGIQYDESPTTDLLRNTSIPDSDLLWLGVGASYRVSEQLRLDVGYAYGRFARADIDLTLPFYAGSPLESSVEVRGETDSHVDVLSLSVSYRFGG</sequence>
<dbReference type="RefSeq" id="WP_007191204.1">
    <property type="nucleotide sequence ID" value="NZ_AFWV01000001.1"/>
</dbReference>
<evidence type="ECO:0000256" key="1">
    <source>
        <dbReference type="ARBA" id="ARBA00004571"/>
    </source>
</evidence>
<evidence type="ECO:0000256" key="7">
    <source>
        <dbReference type="ARBA" id="ARBA00023237"/>
    </source>
</evidence>
<dbReference type="eggNOG" id="COG2067">
    <property type="taxonomic scope" value="Bacteria"/>
</dbReference>
<dbReference type="SUPFAM" id="SSF56935">
    <property type="entry name" value="Porins"/>
    <property type="match status" value="1"/>
</dbReference>
<feature type="chain" id="PRO_5003388547" evidence="8">
    <location>
        <begin position="34"/>
        <end position="451"/>
    </location>
</feature>
<evidence type="ECO:0000256" key="8">
    <source>
        <dbReference type="SAM" id="SignalP"/>
    </source>
</evidence>
<proteinExistence type="inferred from homology"/>
<evidence type="ECO:0000256" key="3">
    <source>
        <dbReference type="ARBA" id="ARBA00022452"/>
    </source>
</evidence>
<dbReference type="Gene3D" id="2.40.160.60">
    <property type="entry name" value="Outer membrane protein transport protein (OMPP1/FadL/TodX)"/>
    <property type="match status" value="1"/>
</dbReference>
<dbReference type="Proteomes" id="UP000005459">
    <property type="component" value="Unassembled WGS sequence"/>
</dbReference>
<dbReference type="AlphaFoldDB" id="F9U5X5"/>
<evidence type="ECO:0000313" key="10">
    <source>
        <dbReference type="Proteomes" id="UP000005459"/>
    </source>
</evidence>
<keyword evidence="10" id="KW-1185">Reference proteome</keyword>
<organism evidence="9 10">
    <name type="scientific">Thiocapsa marina 5811</name>
    <dbReference type="NCBI Taxonomy" id="768671"/>
    <lineage>
        <taxon>Bacteria</taxon>
        <taxon>Pseudomonadati</taxon>
        <taxon>Pseudomonadota</taxon>
        <taxon>Gammaproteobacteria</taxon>
        <taxon>Chromatiales</taxon>
        <taxon>Chromatiaceae</taxon>
        <taxon>Thiocapsa</taxon>
    </lineage>
</organism>
<dbReference type="OrthoDB" id="19849at2"/>
<keyword evidence="6" id="KW-0472">Membrane</keyword>
<keyword evidence="3" id="KW-1134">Transmembrane beta strand</keyword>
<comment type="subcellular location">
    <subcellularLocation>
        <location evidence="1">Cell outer membrane</location>
        <topology evidence="1">Multi-pass membrane protein</topology>
    </subcellularLocation>
</comment>
<keyword evidence="7" id="KW-0998">Cell outer membrane</keyword>
<evidence type="ECO:0000256" key="6">
    <source>
        <dbReference type="ARBA" id="ARBA00023136"/>
    </source>
</evidence>
<dbReference type="GO" id="GO:0015483">
    <property type="term" value="F:long-chain fatty acid transporting porin activity"/>
    <property type="evidence" value="ECO:0007669"/>
    <property type="project" value="TreeGrafter"/>
</dbReference>
<feature type="signal peptide" evidence="8">
    <location>
        <begin position="1"/>
        <end position="33"/>
    </location>
</feature>
<keyword evidence="5 8" id="KW-0732">Signal</keyword>
<evidence type="ECO:0000256" key="4">
    <source>
        <dbReference type="ARBA" id="ARBA00022692"/>
    </source>
</evidence>
<protein>
    <submittedName>
        <fullName evidence="9">Membrane protein involved in aromatic hydrocarbon degradation</fullName>
    </submittedName>
</protein>
<evidence type="ECO:0000256" key="5">
    <source>
        <dbReference type="ARBA" id="ARBA00022729"/>
    </source>
</evidence>
<dbReference type="EMBL" id="AFWV01000001">
    <property type="protein sequence ID" value="EGV20548.1"/>
    <property type="molecule type" value="Genomic_DNA"/>
</dbReference>
<dbReference type="Pfam" id="PF03349">
    <property type="entry name" value="Toluene_X"/>
    <property type="match status" value="1"/>
</dbReference>
<keyword evidence="4" id="KW-0812">Transmembrane</keyword>
<dbReference type="PANTHER" id="PTHR35093:SF8">
    <property type="entry name" value="OUTER MEMBRANE PROTEIN NMB0088-RELATED"/>
    <property type="match status" value="1"/>
</dbReference>
<dbReference type="GO" id="GO:0009279">
    <property type="term" value="C:cell outer membrane"/>
    <property type="evidence" value="ECO:0007669"/>
    <property type="project" value="UniProtKB-SubCell"/>
</dbReference>
<dbReference type="InterPro" id="IPR005017">
    <property type="entry name" value="OMPP1/FadL/TodX"/>
</dbReference>
<evidence type="ECO:0000313" key="9">
    <source>
        <dbReference type="EMBL" id="EGV20548.1"/>
    </source>
</evidence>
<evidence type="ECO:0000256" key="2">
    <source>
        <dbReference type="ARBA" id="ARBA00008163"/>
    </source>
</evidence>